<keyword evidence="1" id="KW-0732">Signal</keyword>
<keyword evidence="2" id="KW-1185">Reference proteome</keyword>
<name>A0AAF5DN36_STRER</name>
<organism evidence="2 3">
    <name type="scientific">Strongyloides stercoralis</name>
    <name type="common">Threadworm</name>
    <dbReference type="NCBI Taxonomy" id="6248"/>
    <lineage>
        <taxon>Eukaryota</taxon>
        <taxon>Metazoa</taxon>
        <taxon>Ecdysozoa</taxon>
        <taxon>Nematoda</taxon>
        <taxon>Chromadorea</taxon>
        <taxon>Rhabditida</taxon>
        <taxon>Tylenchina</taxon>
        <taxon>Panagrolaimomorpha</taxon>
        <taxon>Strongyloidoidea</taxon>
        <taxon>Strongyloididae</taxon>
        <taxon>Strongyloides</taxon>
    </lineage>
</organism>
<dbReference type="Proteomes" id="UP000035681">
    <property type="component" value="Unplaced"/>
</dbReference>
<dbReference type="AlphaFoldDB" id="A0AAF5DN36"/>
<dbReference type="WBParaSite" id="TCONS_00015461.p1">
    <property type="protein sequence ID" value="TCONS_00015461.p1"/>
    <property type="gene ID" value="XLOC_009835"/>
</dbReference>
<evidence type="ECO:0000313" key="2">
    <source>
        <dbReference type="Proteomes" id="UP000035681"/>
    </source>
</evidence>
<feature type="chain" id="PRO_5042053065" evidence="1">
    <location>
        <begin position="23"/>
        <end position="347"/>
    </location>
</feature>
<feature type="signal peptide" evidence="1">
    <location>
        <begin position="1"/>
        <end position="22"/>
    </location>
</feature>
<evidence type="ECO:0000256" key="1">
    <source>
        <dbReference type="SAM" id="SignalP"/>
    </source>
</evidence>
<reference evidence="3" key="1">
    <citation type="submission" date="2024-02" db="UniProtKB">
        <authorList>
            <consortium name="WormBaseParasite"/>
        </authorList>
    </citation>
    <scope>IDENTIFICATION</scope>
</reference>
<accession>A0AAF5DN36</accession>
<evidence type="ECO:0000313" key="3">
    <source>
        <dbReference type="WBParaSite" id="TCONS_00015461.p1"/>
    </source>
</evidence>
<proteinExistence type="predicted"/>
<sequence length="347" mass="39575">MNLLFFIFNILFSLTIIHFSQQYEINSDFNSINKKNLLKLDELRDVFVRSTNKNLKVLKYSKKKNNSIKKKHKISKKDKLLLKKLTRILSNLEKKGYKYKLEIGNIGILLCNHNECKLIVYSKLKKKGKKTKSLKSNKNKYSEEGVRLYDAGMDASMQQSPSGNIQSDFSGGNMNMQGMSAGMQGGMPGDMQGMQGNMQGMQGGMGGMNGGMGGMQGNMYQQQQQPSGLTKALSNPFVMQAASMGIGMGGNMMMQNRMQKNMQKQQLKQMAMQQGHNPYHYRMQKKQWKYQYLQDKKEFKIIGDDGLKEDTIIMSSKAHYQDVDSLVECLEEEDKLNTVFTLFKKNK</sequence>
<protein>
    <submittedName>
        <fullName evidence="3">SXP/RAL-2 family protein Ani s 5-like cation-binding domain-containing protein</fullName>
    </submittedName>
</protein>